<dbReference type="AlphaFoldDB" id="A0AAD9X9I9"/>
<keyword evidence="2" id="KW-1185">Reference proteome</keyword>
<name>A0AAD9X9I9_9ROSI</name>
<protein>
    <submittedName>
        <fullName evidence="1">Uncharacterized protein</fullName>
    </submittedName>
</protein>
<organism evidence="1 2">
    <name type="scientific">Dipteronia dyeriana</name>
    <dbReference type="NCBI Taxonomy" id="168575"/>
    <lineage>
        <taxon>Eukaryota</taxon>
        <taxon>Viridiplantae</taxon>
        <taxon>Streptophyta</taxon>
        <taxon>Embryophyta</taxon>
        <taxon>Tracheophyta</taxon>
        <taxon>Spermatophyta</taxon>
        <taxon>Magnoliopsida</taxon>
        <taxon>eudicotyledons</taxon>
        <taxon>Gunneridae</taxon>
        <taxon>Pentapetalae</taxon>
        <taxon>rosids</taxon>
        <taxon>malvids</taxon>
        <taxon>Sapindales</taxon>
        <taxon>Sapindaceae</taxon>
        <taxon>Hippocastanoideae</taxon>
        <taxon>Acereae</taxon>
        <taxon>Dipteronia</taxon>
    </lineage>
</organism>
<comment type="caution">
    <text evidence="1">The sequence shown here is derived from an EMBL/GenBank/DDBJ whole genome shotgun (WGS) entry which is preliminary data.</text>
</comment>
<evidence type="ECO:0000313" key="2">
    <source>
        <dbReference type="Proteomes" id="UP001280121"/>
    </source>
</evidence>
<dbReference type="EMBL" id="JANJYI010000003">
    <property type="protein sequence ID" value="KAK2655410.1"/>
    <property type="molecule type" value="Genomic_DNA"/>
</dbReference>
<dbReference type="Proteomes" id="UP001280121">
    <property type="component" value="Unassembled WGS sequence"/>
</dbReference>
<accession>A0AAD9X9I9</accession>
<proteinExistence type="predicted"/>
<evidence type="ECO:0000313" key="1">
    <source>
        <dbReference type="EMBL" id="KAK2655410.1"/>
    </source>
</evidence>
<reference evidence="1" key="1">
    <citation type="journal article" date="2023" name="Plant J.">
        <title>Genome sequences and population genomics provide insights into the demographic history, inbreeding, and mutation load of two 'living fossil' tree species of Dipteronia.</title>
        <authorList>
            <person name="Feng Y."/>
            <person name="Comes H.P."/>
            <person name="Chen J."/>
            <person name="Zhu S."/>
            <person name="Lu R."/>
            <person name="Zhang X."/>
            <person name="Li P."/>
            <person name="Qiu J."/>
            <person name="Olsen K.M."/>
            <person name="Qiu Y."/>
        </authorList>
    </citation>
    <scope>NUCLEOTIDE SEQUENCE</scope>
    <source>
        <strain evidence="1">KIB01</strain>
    </source>
</reference>
<sequence>MIAGGDRITELLKAVRALLDVLDVVVKREVSNLPGVLRSLVQEIQFSRGESNHEALVTVVRDPCLDREEVHTIVRDQEVVDLVTEKVVGSSVLVSGDIRMGYNYAVEEDRSI</sequence>
<gene>
    <name evidence="1" type="ORF">Ddye_008462</name>
</gene>